<evidence type="ECO:0000256" key="5">
    <source>
        <dbReference type="SAM" id="SignalP"/>
    </source>
</evidence>
<dbReference type="EMBL" id="OZ019906">
    <property type="protein sequence ID" value="CAK9204626.1"/>
    <property type="molecule type" value="Genomic_DNA"/>
</dbReference>
<dbReference type="Pfam" id="PF13812">
    <property type="entry name" value="PPR_3"/>
    <property type="match status" value="3"/>
</dbReference>
<feature type="repeat" description="PPR" evidence="3">
    <location>
        <begin position="1141"/>
        <end position="1175"/>
    </location>
</feature>
<feature type="signal peptide" evidence="5">
    <location>
        <begin position="1"/>
        <end position="20"/>
    </location>
</feature>
<dbReference type="Pfam" id="PF13041">
    <property type="entry name" value="PPR_2"/>
    <property type="match status" value="4"/>
</dbReference>
<feature type="repeat" description="PPR" evidence="3">
    <location>
        <begin position="398"/>
        <end position="432"/>
    </location>
</feature>
<feature type="repeat" description="PPR" evidence="3">
    <location>
        <begin position="931"/>
        <end position="965"/>
    </location>
</feature>
<accession>A0ABP0TTI4</accession>
<evidence type="ECO:0000256" key="4">
    <source>
        <dbReference type="SAM" id="MobiDB-lite"/>
    </source>
</evidence>
<feature type="repeat" description="PPR" evidence="3">
    <location>
        <begin position="255"/>
        <end position="289"/>
    </location>
</feature>
<feature type="repeat" description="PPR" evidence="3">
    <location>
        <begin position="363"/>
        <end position="397"/>
    </location>
</feature>
<feature type="repeat" description="PPR" evidence="3">
    <location>
        <begin position="966"/>
        <end position="1000"/>
    </location>
</feature>
<organism evidence="7 8">
    <name type="scientific">Sphagnum troendelagicum</name>
    <dbReference type="NCBI Taxonomy" id="128251"/>
    <lineage>
        <taxon>Eukaryota</taxon>
        <taxon>Viridiplantae</taxon>
        <taxon>Streptophyta</taxon>
        <taxon>Embryophyta</taxon>
        <taxon>Bryophyta</taxon>
        <taxon>Sphagnophytina</taxon>
        <taxon>Sphagnopsida</taxon>
        <taxon>Sphagnales</taxon>
        <taxon>Sphagnaceae</taxon>
        <taxon>Sphagnum</taxon>
    </lineage>
</organism>
<evidence type="ECO:0000256" key="3">
    <source>
        <dbReference type="PROSITE-ProRule" id="PRU00708"/>
    </source>
</evidence>
<dbReference type="PANTHER" id="PTHR47447">
    <property type="entry name" value="OS03G0856100 PROTEIN"/>
    <property type="match status" value="1"/>
</dbReference>
<feature type="region of interest" description="Disordered" evidence="4">
    <location>
        <begin position="24"/>
        <end position="107"/>
    </location>
</feature>
<feature type="repeat" description="PPR" evidence="3">
    <location>
        <begin position="468"/>
        <end position="503"/>
    </location>
</feature>
<keyword evidence="2" id="KW-0677">Repeat</keyword>
<evidence type="ECO:0000256" key="2">
    <source>
        <dbReference type="ARBA" id="ARBA00022737"/>
    </source>
</evidence>
<proteinExistence type="inferred from homology"/>
<dbReference type="Gene3D" id="1.25.40.10">
    <property type="entry name" value="Tetratricopeptide repeat domain"/>
    <property type="match status" value="8"/>
</dbReference>
<dbReference type="NCBIfam" id="TIGR00756">
    <property type="entry name" value="PPR"/>
    <property type="match status" value="15"/>
</dbReference>
<dbReference type="InterPro" id="IPR011990">
    <property type="entry name" value="TPR-like_helical_dom_sf"/>
</dbReference>
<evidence type="ECO:0000256" key="1">
    <source>
        <dbReference type="ARBA" id="ARBA00007626"/>
    </source>
</evidence>
<dbReference type="Pfam" id="PF01535">
    <property type="entry name" value="PPR"/>
    <property type="match status" value="5"/>
</dbReference>
<feature type="repeat" description="PPR" evidence="3">
    <location>
        <begin position="1001"/>
        <end position="1035"/>
    </location>
</feature>
<feature type="repeat" description="PPR" evidence="3">
    <location>
        <begin position="717"/>
        <end position="751"/>
    </location>
</feature>
<evidence type="ECO:0000313" key="7">
    <source>
        <dbReference type="EMBL" id="CAK9204626.1"/>
    </source>
</evidence>
<dbReference type="Proteomes" id="UP001497512">
    <property type="component" value="Chromosome 14"/>
</dbReference>
<keyword evidence="8" id="KW-1185">Reference proteome</keyword>
<feature type="repeat" description="PPR" evidence="3">
    <location>
        <begin position="896"/>
        <end position="930"/>
    </location>
</feature>
<feature type="repeat" description="PPR" evidence="3">
    <location>
        <begin position="504"/>
        <end position="538"/>
    </location>
</feature>
<feature type="compositionally biased region" description="Low complexity" evidence="4">
    <location>
        <begin position="96"/>
        <end position="107"/>
    </location>
</feature>
<dbReference type="InterPro" id="IPR057027">
    <property type="entry name" value="TPR_mt"/>
</dbReference>
<dbReference type="InterPro" id="IPR002885">
    <property type="entry name" value="PPR_rpt"/>
</dbReference>
<protein>
    <recommendedName>
        <fullName evidence="6">Pentatricopeptide repeat-containing protein-mitochondrial domain-containing protein</fullName>
    </recommendedName>
</protein>
<dbReference type="PANTHER" id="PTHR47447:SF26">
    <property type="entry name" value="CHLOROPLAST RNA SPLICING4"/>
    <property type="match status" value="1"/>
</dbReference>
<feature type="repeat" description="PPR" evidence="3">
    <location>
        <begin position="1071"/>
        <end position="1105"/>
    </location>
</feature>
<feature type="domain" description="Pentatricopeptide repeat-containing protein-mitochondrial" evidence="6">
    <location>
        <begin position="1118"/>
        <end position="1215"/>
    </location>
</feature>
<comment type="similarity">
    <text evidence="1">Belongs to the PPR family. P subfamily.</text>
</comment>
<dbReference type="SUPFAM" id="SSF81901">
    <property type="entry name" value="HCP-like"/>
    <property type="match status" value="1"/>
</dbReference>
<dbReference type="PROSITE" id="PS51375">
    <property type="entry name" value="PPR"/>
    <property type="match status" value="17"/>
</dbReference>
<feature type="repeat" description="PPR" evidence="3">
    <location>
        <begin position="328"/>
        <end position="362"/>
    </location>
</feature>
<feature type="region of interest" description="Disordered" evidence="4">
    <location>
        <begin position="1455"/>
        <end position="1478"/>
    </location>
</feature>
<dbReference type="Pfam" id="PF23276">
    <property type="entry name" value="TPR_24"/>
    <property type="match status" value="1"/>
</dbReference>
<name>A0ABP0TTI4_9BRYO</name>
<feature type="repeat" description="PPR" evidence="3">
    <location>
        <begin position="1036"/>
        <end position="1070"/>
    </location>
</feature>
<feature type="repeat" description="PPR" evidence="3">
    <location>
        <begin position="539"/>
        <end position="573"/>
    </location>
</feature>
<feature type="repeat" description="PPR" evidence="3">
    <location>
        <begin position="826"/>
        <end position="860"/>
    </location>
</feature>
<evidence type="ECO:0000259" key="6">
    <source>
        <dbReference type="Pfam" id="PF23276"/>
    </source>
</evidence>
<feature type="chain" id="PRO_5045043622" description="Pentatricopeptide repeat-containing protein-mitochondrial domain-containing protein" evidence="5">
    <location>
        <begin position="21"/>
        <end position="1494"/>
    </location>
</feature>
<keyword evidence="5" id="KW-0732">Signal</keyword>
<sequence>MCSVLNCGLGVVCSLAAAAAVEDSSSSSHGGGASQPSLPRSFVYERASPAARWPSTHRDEVEEGEEGEGGRSVRDALLPQLQLEEKRRTTAEARGVSSSSSSPSSSSSLLSAVASRLQIQPRQGIWKKRTTIPAPQLPGPRKLSKLALQKAKDWKGRVERLSRALCQLELQYSVADVLQGWPEQLAPTDLCFVVKTVGHTHWQRALELYEWLNMRHWYTPNPRMLATILGVLGRSNQPALAQEIFSRAEPELGNCVQVYNAMMSVHARHGRWNKVQPLLVSMREKGCEPDLITFNIIANARTKEAGGIREGMATTLLREIHAAGLQPDAVTYNTLISACSANQSFEEARAIFQEMKERGCDPDIWTYNTMISVCGRSGMDKMAEDVFQELKMKGFIPDAITFNSILFAYARNKRVEEVEQVLQQMEFVRCRADEITYNTIIDMYGNVGLHEKALSVYHRMKDEGCVPDAVTYTVLIDVLGKGGLVLEAEQVFAEMVESSNVNPTLHTFSAMICGYAKAGMYSEAARAYAYLLRVGIQPDLLLYSVMLDLFHKAGEVEKAIATFKAMVNVGLQPSLLTHGVILQLYREQGMMKELLELTASVLQSGFDPALLCSTFVKAGLWEEAGKTLKMAMAAQQGGIPPHVLPQLVQSVLNTYAASARYEDARDLIHSLSHHHDEPQTQLHMRESLILMLARAEKLDEANKELRNWQQQPGQQPSAPMYKALLNAYEQAEMPEALLEVFQSMHQAGLEPDFECCQVAGLNCCKVGDPQRAQELLRHIQVMFGGVKDSALHIALIKAFGKQHMWEKAQSVFKELQLHQSAEVPLTDEAWNALLGAYAASGQYELVRQALDEMVRGGWSPTDSAGTFLVESLCTAERPDALPEAYRKLEELGLQPNRNSYVTMIHYFIKKDKMREVTQVYREMCAAGFILQMHMYKMLLGFFTKSGYVQEAEVIVKDMKNAGYEPDVFVYNAMISLYSRLGSFQKASQVFQGMQVVGCAPDTVTYNTLIGLYSKNLMTQEALAVLQKMHDAGCVPDAISYGCLIWAYGRLHMWEAAVVIFSDMEEAGCKPTESTFHAMIDVYRRSGKHEQAENLVSQMRAAGFEPSPAALHMLMDSFGKGGKPERAAKMFESLRDSDAHVDVLHFTALIDAYLRDHDYKSGVKSLTQMGAEGLEPNYITWTCVISAASRCEKRSDTLMLLAALRDTGCPVPLRLLIERIDDVILDAEDWLENLQESANDWGQGMVNVLEDLLWAFKRREAAAHLFHLAVNLGVYPQNLYRVEHNNWTADFRKLSAGAALVALTQWLSRMQEASLEGIPESSKMVTLITGTSKRSNAVSLCKTLKAHLWEIGSPFLTTPAREGALIAKGHSLRMWLKDSPYCVDMELRDSGVLPEVNTMQVYNGAWMRVEMIPVVQQIEKTLGDVRPKKFSKLARMGEEKRAEIMVADIEGSAQKQAKLLQHKGGGSSKPSSQRWKKNVQVFVSSRTRRAMGRKR</sequence>
<gene>
    <name evidence="7" type="ORF">CSSPTR1EN2_LOCUS7480</name>
</gene>
<reference evidence="7" key="1">
    <citation type="submission" date="2024-02" db="EMBL/GenBank/DDBJ databases">
        <authorList>
            <consortium name="ELIXIR-Norway"/>
            <consortium name="Elixir Norway"/>
        </authorList>
    </citation>
    <scope>NUCLEOTIDE SEQUENCE</scope>
</reference>
<evidence type="ECO:0000313" key="8">
    <source>
        <dbReference type="Proteomes" id="UP001497512"/>
    </source>
</evidence>
<feature type="repeat" description="PPR" evidence="3">
    <location>
        <begin position="433"/>
        <end position="467"/>
    </location>
</feature>